<name>A0ABQ5Q8U8_9BACT</name>
<proteinExistence type="predicted"/>
<evidence type="ECO:0000313" key="2">
    <source>
        <dbReference type="Proteomes" id="UP001165089"/>
    </source>
</evidence>
<evidence type="ECO:0000313" key="1">
    <source>
        <dbReference type="EMBL" id="GLH71108.1"/>
    </source>
</evidence>
<evidence type="ECO:0008006" key="3">
    <source>
        <dbReference type="Google" id="ProtNLM"/>
    </source>
</evidence>
<dbReference type="Pfam" id="PF06210">
    <property type="entry name" value="DUF1003"/>
    <property type="match status" value="1"/>
</dbReference>
<gene>
    <name evidence="1" type="ORF">GETHPA_26410</name>
</gene>
<dbReference type="InterPro" id="IPR010406">
    <property type="entry name" value="DUF1003"/>
</dbReference>
<dbReference type="Proteomes" id="UP001165089">
    <property type="component" value="Unassembled WGS sequence"/>
</dbReference>
<organism evidence="1 2">
    <name type="scientific">Geothrix rubra</name>
    <dbReference type="NCBI Taxonomy" id="2927977"/>
    <lineage>
        <taxon>Bacteria</taxon>
        <taxon>Pseudomonadati</taxon>
        <taxon>Acidobacteriota</taxon>
        <taxon>Holophagae</taxon>
        <taxon>Holophagales</taxon>
        <taxon>Holophagaceae</taxon>
        <taxon>Geothrix</taxon>
    </lineage>
</organism>
<comment type="caution">
    <text evidence="1">The sequence shown here is derived from an EMBL/GenBank/DDBJ whole genome shotgun (WGS) entry which is preliminary data.</text>
</comment>
<protein>
    <recommendedName>
        <fullName evidence="3">DUF1003 domain-containing protein</fullName>
    </recommendedName>
</protein>
<dbReference type="EMBL" id="BSDD01000005">
    <property type="protein sequence ID" value="GLH71108.1"/>
    <property type="molecule type" value="Genomic_DNA"/>
</dbReference>
<accession>A0ABQ5Q8U8</accession>
<sequence length="159" mass="18057">MMAGAHTGVPMTSHQEHLKRIRDKYPLESAEALHHRRLSRLDRVAVWLARHTGEPRFFGALAFATSGWVLWNVFGPASLHFDPLPNFPLLNGITKVTQLCFLPLVLIGQNLESHRSKLRAEQEHRAMMRDAEETELVLERLAHLEALLTGRPKAEGSRE</sequence>
<reference evidence="1 2" key="1">
    <citation type="journal article" date="2023" name="Antonie Van Leeuwenhoek">
        <title>Mesoterricola silvestris gen. nov., sp. nov., Mesoterricola sediminis sp. nov., Geothrix oryzae sp. nov., Geothrix edaphica sp. nov., Geothrix rubra sp. nov., and Geothrix limicola sp. nov., six novel members of Acidobacteriota isolated from soils.</title>
        <authorList>
            <person name="Itoh H."/>
            <person name="Sugisawa Y."/>
            <person name="Mise K."/>
            <person name="Xu Z."/>
            <person name="Kuniyasu M."/>
            <person name="Ushijima N."/>
            <person name="Kawano K."/>
            <person name="Kobayashi E."/>
            <person name="Shiratori Y."/>
            <person name="Masuda Y."/>
            <person name="Senoo K."/>
        </authorList>
    </citation>
    <scope>NUCLEOTIDE SEQUENCE [LARGE SCALE GENOMIC DNA]</scope>
    <source>
        <strain evidence="1 2">Red803</strain>
    </source>
</reference>
<keyword evidence="2" id="KW-1185">Reference proteome</keyword>